<dbReference type="SUPFAM" id="SSF50978">
    <property type="entry name" value="WD40 repeat-like"/>
    <property type="match status" value="1"/>
</dbReference>
<dbReference type="Gene3D" id="2.130.10.10">
    <property type="entry name" value="YVTN repeat-like/Quinoprotein amine dehydrogenase"/>
    <property type="match status" value="1"/>
</dbReference>
<feature type="compositionally biased region" description="Acidic residues" evidence="1">
    <location>
        <begin position="566"/>
        <end position="575"/>
    </location>
</feature>
<dbReference type="PANTHER" id="PTHR23287">
    <property type="entry name" value="RUBY-EYE2-LIKE PROTEIN"/>
    <property type="match status" value="1"/>
</dbReference>
<dbReference type="InterPro" id="IPR015943">
    <property type="entry name" value="WD40/YVTN_repeat-like_dom_sf"/>
</dbReference>
<protein>
    <recommendedName>
        <fullName evidence="4">Tectonin beta-propeller repeat-containing protein</fullName>
    </recommendedName>
</protein>
<evidence type="ECO:0000313" key="2">
    <source>
        <dbReference type="Proteomes" id="UP000887575"/>
    </source>
</evidence>
<feature type="compositionally biased region" description="Polar residues" evidence="1">
    <location>
        <begin position="481"/>
        <end position="496"/>
    </location>
</feature>
<proteinExistence type="predicted"/>
<dbReference type="AlphaFoldDB" id="A0AAF3F3T7"/>
<sequence length="1180" mass="132078">MLSIYVDDLDSIKQQLPTTLDFGTVNVEILTVSVTNDWLVVGASCGVIFIFTRFDAKLYKQIRTSSTDTISCLSVLGNQIAVGHHSGLLFLIHLQTGKSKKIDQYTDRDQHRGSALRQVIWSTKDCTKLVSSDESGIAILTNVDFHKKSYTHSFLFCDTIPSAIRSIDLSEHQALICCESNQCSLVVLESAEVTLVGEQTCNSSQVIGVAWLNEETFCLLHEDFRVFLYKKENLATPMRIFDLLEEMKRHFIAEISINGQVMSAGFEKPSTLRWLTYSESHCCLSTNLNQLLLLRMNTEITVEMAFYLGDLKIKDASYFDKELFLLHHNRDLLRISTRKVTTFQEMQIDGMQIDDSIGPSLSSIVDSTSTLLGKMRPSKDATVRETIEDVASRGMDAISTRITPSLNQLLDNMRKHVDNSNFGAEEGEIPAGSMVCKGKMDEIEVAEDVSQENAVSVVRKERGIQKRKRKERRRSIDGSEGSVQSDEINQQHSPQSNDEEVRLRNVRMVVAQLGTGRRHSPDRSSHLFSSSPKSFQPSPLAQRRKDLISPASSSTTEDEKSRLGAESEEDEELDEEKALKLILERTAVPSGSTDSQTTVSLEIPADDSPKKLALQKEKLEKAVVVNDLVDIWNEIQLPFTPSSLSANKTHLLMCHRKKHPKWAPIEDLNTKKRLEWINANFMADQLETNEDGSLIWRIKKGVPKMCTALSPTVSWIPVESCSNGVSGCALAAKDAWYGRDNRISLQMELPEEGFLYETEGEAKIRSLTATRKAVWAIREDTGTLMVRVGINRCRMGYDWVDVNLDLGGRFLWAKLVDTTGFLLDEHGGLWMTKGVDEHHPYGNADGFMRVCTPLEKRSKIPAPSEWRMTASQKGLFISAGRKLFCSRVAVSGHRFTLVVPAKIRHYDRFTMLTAGAFIDEQSNGIFACRPNSELFGFKPTKKIFSTHMLPISDGQTSTIISLQAVPNSLMLLDSSGSLFEKRLLNGGVSETQWNQVDIKGQPIISFCLSESSLWVITASNEIFARFNEDLSKWHSIESPKSVKIEEVRCSRNGRYVWVMSVSAKRIFSRSAVAELTPTGIKWLESCQDPPMLELCVGDNVVWGLASDATLYRLRGLAATNPAGNYWRALPVKLRAISVDASNSLWAVDEEGSLVKHVTDVYKFADAPPVDFGHQSAFEFI</sequence>
<organism evidence="2 3">
    <name type="scientific">Mesorhabditis belari</name>
    <dbReference type="NCBI Taxonomy" id="2138241"/>
    <lineage>
        <taxon>Eukaryota</taxon>
        <taxon>Metazoa</taxon>
        <taxon>Ecdysozoa</taxon>
        <taxon>Nematoda</taxon>
        <taxon>Chromadorea</taxon>
        <taxon>Rhabditida</taxon>
        <taxon>Rhabditina</taxon>
        <taxon>Rhabditomorpha</taxon>
        <taxon>Rhabditoidea</taxon>
        <taxon>Rhabditidae</taxon>
        <taxon>Mesorhabditinae</taxon>
        <taxon>Mesorhabditis</taxon>
    </lineage>
</organism>
<dbReference type="InterPro" id="IPR036322">
    <property type="entry name" value="WD40_repeat_dom_sf"/>
</dbReference>
<evidence type="ECO:0000313" key="3">
    <source>
        <dbReference type="WBParaSite" id="MBELARI_LOCUS21216"/>
    </source>
</evidence>
<evidence type="ECO:0008006" key="4">
    <source>
        <dbReference type="Google" id="ProtNLM"/>
    </source>
</evidence>
<accession>A0AAF3F3T7</accession>
<dbReference type="SMART" id="SM00706">
    <property type="entry name" value="TECPR"/>
    <property type="match status" value="5"/>
</dbReference>
<dbReference type="WBParaSite" id="MBELARI_LOCUS21216">
    <property type="protein sequence ID" value="MBELARI_LOCUS21216"/>
    <property type="gene ID" value="MBELARI_LOCUS21216"/>
</dbReference>
<reference evidence="3" key="1">
    <citation type="submission" date="2024-02" db="UniProtKB">
        <authorList>
            <consortium name="WormBaseParasite"/>
        </authorList>
    </citation>
    <scope>IDENTIFICATION</scope>
</reference>
<name>A0AAF3F3T7_9BILA</name>
<evidence type="ECO:0000256" key="1">
    <source>
        <dbReference type="SAM" id="MobiDB-lite"/>
    </source>
</evidence>
<keyword evidence="2" id="KW-1185">Reference proteome</keyword>
<dbReference type="Proteomes" id="UP000887575">
    <property type="component" value="Unassembled WGS sequence"/>
</dbReference>
<dbReference type="InterPro" id="IPR006624">
    <property type="entry name" value="Beta-propeller_rpt_TECPR"/>
</dbReference>
<feature type="compositionally biased region" description="Low complexity" evidence="1">
    <location>
        <begin position="526"/>
        <end position="539"/>
    </location>
</feature>
<feature type="region of interest" description="Disordered" evidence="1">
    <location>
        <begin position="448"/>
        <end position="575"/>
    </location>
</feature>
<dbReference type="PANTHER" id="PTHR23287:SF16">
    <property type="entry name" value="TECTONIN BETA-PROPELLER REPEAT-CONTAINING PROTEIN 2"/>
    <property type="match status" value="1"/>
</dbReference>